<protein>
    <submittedName>
        <fullName evidence="2 3">Uncharacterized protein</fullName>
    </submittedName>
</protein>
<evidence type="ECO:0000313" key="3">
    <source>
        <dbReference type="EnsemblPlants" id="KRH37697"/>
    </source>
</evidence>
<reference evidence="2 3" key="1">
    <citation type="journal article" date="2010" name="Nature">
        <title>Genome sequence of the palaeopolyploid soybean.</title>
        <authorList>
            <person name="Schmutz J."/>
            <person name="Cannon S.B."/>
            <person name="Schlueter J."/>
            <person name="Ma J."/>
            <person name="Mitros T."/>
            <person name="Nelson W."/>
            <person name="Hyten D.L."/>
            <person name="Song Q."/>
            <person name="Thelen J.J."/>
            <person name="Cheng J."/>
            <person name="Xu D."/>
            <person name="Hellsten U."/>
            <person name="May G.D."/>
            <person name="Yu Y."/>
            <person name="Sakurai T."/>
            <person name="Umezawa T."/>
            <person name="Bhattacharyya M.K."/>
            <person name="Sandhu D."/>
            <person name="Valliyodan B."/>
            <person name="Lindquist E."/>
            <person name="Peto M."/>
            <person name="Grant D."/>
            <person name="Shu S."/>
            <person name="Goodstein D."/>
            <person name="Barry K."/>
            <person name="Futrell-Griggs M."/>
            <person name="Abernathy B."/>
            <person name="Du J."/>
            <person name="Tian Z."/>
            <person name="Zhu L."/>
            <person name="Gill N."/>
            <person name="Joshi T."/>
            <person name="Libault M."/>
            <person name="Sethuraman A."/>
            <person name="Zhang X.-C."/>
            <person name="Shinozaki K."/>
            <person name="Nguyen H.T."/>
            <person name="Wing R.A."/>
            <person name="Cregan P."/>
            <person name="Specht J."/>
            <person name="Grimwood J."/>
            <person name="Rokhsar D."/>
            <person name="Stacey G."/>
            <person name="Shoemaker R.C."/>
            <person name="Jackson S.A."/>
        </authorList>
    </citation>
    <scope>NUCLEOTIDE SEQUENCE [LARGE SCALE GENOMIC DNA]</scope>
    <source>
        <strain evidence="3">cv. Williams 82</strain>
        <tissue evidence="2">Callus</tissue>
    </source>
</reference>
<dbReference type="AlphaFoldDB" id="A0A0R0I5M7"/>
<gene>
    <name evidence="2" type="ORF">GLYMA_09G082800</name>
</gene>
<evidence type="ECO:0000313" key="4">
    <source>
        <dbReference type="Proteomes" id="UP000008827"/>
    </source>
</evidence>
<keyword evidence="1" id="KW-0472">Membrane</keyword>
<accession>A0A0R0I5M7</accession>
<evidence type="ECO:0000256" key="1">
    <source>
        <dbReference type="SAM" id="Phobius"/>
    </source>
</evidence>
<evidence type="ECO:0000313" key="2">
    <source>
        <dbReference type="EMBL" id="KRH37697.1"/>
    </source>
</evidence>
<dbReference type="Proteomes" id="UP000008827">
    <property type="component" value="Chromosome 9"/>
</dbReference>
<keyword evidence="1" id="KW-1133">Transmembrane helix</keyword>
<dbReference type="EnsemblPlants" id="KRH37697">
    <property type="protein sequence ID" value="KRH37697"/>
    <property type="gene ID" value="GLYMA_09G082800"/>
</dbReference>
<name>A0A0R0I5M7_SOYBN</name>
<organism evidence="2">
    <name type="scientific">Glycine max</name>
    <name type="common">Soybean</name>
    <name type="synonym">Glycine hispida</name>
    <dbReference type="NCBI Taxonomy" id="3847"/>
    <lineage>
        <taxon>Eukaryota</taxon>
        <taxon>Viridiplantae</taxon>
        <taxon>Streptophyta</taxon>
        <taxon>Embryophyta</taxon>
        <taxon>Tracheophyta</taxon>
        <taxon>Spermatophyta</taxon>
        <taxon>Magnoliopsida</taxon>
        <taxon>eudicotyledons</taxon>
        <taxon>Gunneridae</taxon>
        <taxon>Pentapetalae</taxon>
        <taxon>rosids</taxon>
        <taxon>fabids</taxon>
        <taxon>Fabales</taxon>
        <taxon>Fabaceae</taxon>
        <taxon>Papilionoideae</taxon>
        <taxon>50 kb inversion clade</taxon>
        <taxon>NPAAA clade</taxon>
        <taxon>indigoferoid/millettioid clade</taxon>
        <taxon>Phaseoleae</taxon>
        <taxon>Glycine</taxon>
        <taxon>Glycine subgen. Soja</taxon>
    </lineage>
</organism>
<keyword evidence="1" id="KW-0812">Transmembrane</keyword>
<feature type="transmembrane region" description="Helical" evidence="1">
    <location>
        <begin position="79"/>
        <end position="97"/>
    </location>
</feature>
<dbReference type="InParanoid" id="A0A0R0I5M7"/>
<sequence>MTTISYLRSSPRQEVKFFGVSEPSPTYPKAGAFLLGQKVKFFGVPEPSPTYPKAKAFLLGLAVLCLIWPKNYLWVFSLLSFYVFFFHLVYLMVAEYCSSFARQKLQFFCVFCLCFVL</sequence>
<proteinExistence type="predicted"/>
<reference evidence="3" key="2">
    <citation type="submission" date="2018-02" db="UniProtKB">
        <authorList>
            <consortium name="EnsemblPlants"/>
        </authorList>
    </citation>
    <scope>IDENTIFICATION</scope>
    <source>
        <strain evidence="3">Williams 82</strain>
    </source>
</reference>
<keyword evidence="4" id="KW-1185">Reference proteome</keyword>
<dbReference type="Gramene" id="KRH37697">
    <property type="protein sequence ID" value="KRH37697"/>
    <property type="gene ID" value="GLYMA_09G082800"/>
</dbReference>
<reference evidence="2" key="3">
    <citation type="submission" date="2018-07" db="EMBL/GenBank/DDBJ databases">
        <title>WGS assembly of Glycine max.</title>
        <authorList>
            <person name="Schmutz J."/>
            <person name="Cannon S."/>
            <person name="Schlueter J."/>
            <person name="Ma J."/>
            <person name="Mitros T."/>
            <person name="Nelson W."/>
            <person name="Hyten D."/>
            <person name="Song Q."/>
            <person name="Thelen J."/>
            <person name="Cheng J."/>
            <person name="Xu D."/>
            <person name="Hellsten U."/>
            <person name="May G."/>
            <person name="Yu Y."/>
            <person name="Sakurai T."/>
            <person name="Umezawa T."/>
            <person name="Bhattacharyya M."/>
            <person name="Sandhu D."/>
            <person name="Valliyodan B."/>
            <person name="Lindquist E."/>
            <person name="Peto M."/>
            <person name="Grant D."/>
            <person name="Shu S."/>
            <person name="Goodstein D."/>
            <person name="Barry K."/>
            <person name="Futrell-Griggs M."/>
            <person name="Abernathy B."/>
            <person name="Du J."/>
            <person name="Tian Z."/>
            <person name="Zhu L."/>
            <person name="Gill N."/>
            <person name="Joshi T."/>
            <person name="Libault M."/>
            <person name="Sethuraman A."/>
            <person name="Zhang X."/>
            <person name="Shinozaki K."/>
            <person name="Nguyen H."/>
            <person name="Wing R."/>
            <person name="Cregan P."/>
            <person name="Specht J."/>
            <person name="Grimwood J."/>
            <person name="Rokhsar D."/>
            <person name="Stacey G."/>
            <person name="Shoemaker R."/>
            <person name="Jackson S."/>
        </authorList>
    </citation>
    <scope>NUCLEOTIDE SEQUENCE</scope>
    <source>
        <tissue evidence="2">Callus</tissue>
    </source>
</reference>
<dbReference type="EMBL" id="CM000842">
    <property type="protein sequence ID" value="KRH37697.1"/>
    <property type="molecule type" value="Genomic_DNA"/>
</dbReference>